<protein>
    <submittedName>
        <fullName evidence="2">(northern house mosquito) hypothetical protein</fullName>
    </submittedName>
</protein>
<evidence type="ECO:0000256" key="1">
    <source>
        <dbReference type="SAM" id="Phobius"/>
    </source>
</evidence>
<name>A0A8D8FI24_CULPI</name>
<keyword evidence="1" id="KW-0472">Membrane</keyword>
<dbReference type="AlphaFoldDB" id="A0A8D8FI24"/>
<keyword evidence="1" id="KW-1133">Transmembrane helix</keyword>
<feature type="transmembrane region" description="Helical" evidence="1">
    <location>
        <begin position="107"/>
        <end position="125"/>
    </location>
</feature>
<accession>A0A8D8FI24</accession>
<evidence type="ECO:0000313" key="2">
    <source>
        <dbReference type="EMBL" id="CAG6470864.1"/>
    </source>
</evidence>
<proteinExistence type="predicted"/>
<dbReference type="EMBL" id="HBUE01066491">
    <property type="protein sequence ID" value="CAG6470864.1"/>
    <property type="molecule type" value="Transcribed_RNA"/>
</dbReference>
<keyword evidence="1" id="KW-0812">Transmembrane</keyword>
<reference evidence="2" key="1">
    <citation type="submission" date="2021-05" db="EMBL/GenBank/DDBJ databases">
        <authorList>
            <person name="Alioto T."/>
            <person name="Alioto T."/>
            <person name="Gomez Garrido J."/>
        </authorList>
    </citation>
    <scope>NUCLEOTIDE SEQUENCE</scope>
</reference>
<sequence>MSLYFRFPFLFARERRKIHRRYSFFSDQIYPLSEPSPPRFMVFFPDRKEELFPFLNQFLLFVFPPPSPPLLSIEPSYPSQRFTSRRSFFHLPDTFFLRIVPRLFPRFHSLLLLFFSCVGRFLFFFSKRS</sequence>
<organism evidence="2">
    <name type="scientific">Culex pipiens</name>
    <name type="common">House mosquito</name>
    <dbReference type="NCBI Taxonomy" id="7175"/>
    <lineage>
        <taxon>Eukaryota</taxon>
        <taxon>Metazoa</taxon>
        <taxon>Ecdysozoa</taxon>
        <taxon>Arthropoda</taxon>
        <taxon>Hexapoda</taxon>
        <taxon>Insecta</taxon>
        <taxon>Pterygota</taxon>
        <taxon>Neoptera</taxon>
        <taxon>Endopterygota</taxon>
        <taxon>Diptera</taxon>
        <taxon>Nematocera</taxon>
        <taxon>Culicoidea</taxon>
        <taxon>Culicidae</taxon>
        <taxon>Culicinae</taxon>
        <taxon>Culicini</taxon>
        <taxon>Culex</taxon>
        <taxon>Culex</taxon>
    </lineage>
</organism>